<dbReference type="UniPathway" id="UPA00865">
    <property type="reaction ID" value="UER00834"/>
</dbReference>
<dbReference type="InterPro" id="IPR006439">
    <property type="entry name" value="HAD-SF_hydro_IA"/>
</dbReference>
<dbReference type="SFLD" id="SFLDG01135">
    <property type="entry name" value="C1.5.6:_HAD__Beta-PGM__Phospha"/>
    <property type="match status" value="1"/>
</dbReference>
<comment type="cofactor">
    <cofactor evidence="2 10">
        <name>Mg(2+)</name>
        <dbReference type="ChEBI" id="CHEBI:18420"/>
    </cofactor>
</comment>
<evidence type="ECO:0000256" key="6">
    <source>
        <dbReference type="ARBA" id="ARBA00022723"/>
    </source>
</evidence>
<dbReference type="EC" id="3.1.3.18" evidence="5 10"/>
<sequence length="220" mass="23028">MTGIVFDLDGTLIDSAPDIRAAANAVLAAEGRAPLTLAQATHFIGNGASVFVTRMAEAADLPDDPDTHARLLTGFLERYETAVDLTRPYPGVPEALDALAASGHTLGLCTNKPAGPTRAVLAHLGLSGWFKVIVGGDSLPVRKPDPAPLLAAAERLGGAALYVGDSEIDAETAQHAGIPFALFTEGYRKRPAEQIPHDRRFARFGDLPRLAGDLLGSTVS</sequence>
<evidence type="ECO:0000313" key="11">
    <source>
        <dbReference type="EMBL" id="SFP67613.1"/>
    </source>
</evidence>
<keyword evidence="7 10" id="KW-0378">Hydrolase</keyword>
<dbReference type="AlphaFoldDB" id="A0A1I5SA74"/>
<dbReference type="GO" id="GO:0006281">
    <property type="term" value="P:DNA repair"/>
    <property type="evidence" value="ECO:0007669"/>
    <property type="project" value="TreeGrafter"/>
</dbReference>
<dbReference type="NCBIfam" id="TIGR01449">
    <property type="entry name" value="PGP_bact"/>
    <property type="match status" value="1"/>
</dbReference>
<keyword evidence="8 10" id="KW-0460">Magnesium</keyword>
<comment type="pathway">
    <text evidence="3 10">Organic acid metabolism; glycolate biosynthesis; glycolate from 2-phosphoglycolate: step 1/1.</text>
</comment>
<evidence type="ECO:0000256" key="8">
    <source>
        <dbReference type="ARBA" id="ARBA00022842"/>
    </source>
</evidence>
<feature type="active site" description="Nucleophile" evidence="10">
    <location>
        <position position="7"/>
    </location>
</feature>
<reference evidence="11 12" key="1">
    <citation type="submission" date="2016-10" db="EMBL/GenBank/DDBJ databases">
        <authorList>
            <person name="de Groot N.N."/>
        </authorList>
    </citation>
    <scope>NUCLEOTIDE SEQUENCE [LARGE SCALE GENOMIC DNA]</scope>
    <source>
        <strain evidence="11 12">DSM 19547</strain>
    </source>
</reference>
<evidence type="ECO:0000256" key="7">
    <source>
        <dbReference type="ARBA" id="ARBA00022801"/>
    </source>
</evidence>
<proteinExistence type="inferred from homology"/>
<dbReference type="PRINTS" id="PR00413">
    <property type="entry name" value="HADHALOGNASE"/>
</dbReference>
<organism evidence="11 12">
    <name type="scientific">Tranquillimonas alkanivorans</name>
    <dbReference type="NCBI Taxonomy" id="441119"/>
    <lineage>
        <taxon>Bacteria</taxon>
        <taxon>Pseudomonadati</taxon>
        <taxon>Pseudomonadota</taxon>
        <taxon>Alphaproteobacteria</taxon>
        <taxon>Rhodobacterales</taxon>
        <taxon>Roseobacteraceae</taxon>
        <taxon>Tranquillimonas</taxon>
    </lineage>
</organism>
<keyword evidence="6 10" id="KW-0479">Metal-binding</keyword>
<dbReference type="InterPro" id="IPR036412">
    <property type="entry name" value="HAD-like_sf"/>
</dbReference>
<dbReference type="OrthoDB" id="9793014at2"/>
<dbReference type="GO" id="GO:0046872">
    <property type="term" value="F:metal ion binding"/>
    <property type="evidence" value="ECO:0007669"/>
    <property type="project" value="UniProtKB-KW"/>
</dbReference>
<protein>
    <recommendedName>
        <fullName evidence="5 10">Phosphoglycolate phosphatase</fullName>
        <shortName evidence="10">PGP</shortName>
        <shortName evidence="10">PGPase</shortName>
        <ecNumber evidence="5 10">3.1.3.18</ecNumber>
    </recommendedName>
</protein>
<feature type="binding site" evidence="10">
    <location>
        <position position="9"/>
    </location>
    <ligand>
        <name>Mg(2+)</name>
        <dbReference type="ChEBI" id="CHEBI:18420"/>
    </ligand>
</feature>
<feature type="binding site" evidence="10">
    <location>
        <position position="165"/>
    </location>
    <ligand>
        <name>Mg(2+)</name>
        <dbReference type="ChEBI" id="CHEBI:18420"/>
    </ligand>
</feature>
<dbReference type="PANTHER" id="PTHR43434">
    <property type="entry name" value="PHOSPHOGLYCOLATE PHOSPHATASE"/>
    <property type="match status" value="1"/>
</dbReference>
<dbReference type="Gene3D" id="1.10.150.240">
    <property type="entry name" value="Putative phosphatase, domain 2"/>
    <property type="match status" value="1"/>
</dbReference>
<dbReference type="InterPro" id="IPR023198">
    <property type="entry name" value="PGP-like_dom2"/>
</dbReference>
<accession>A0A1I5SA74</accession>
<dbReference type="SFLD" id="SFLDS00003">
    <property type="entry name" value="Haloacid_Dehalogenase"/>
    <property type="match status" value="1"/>
</dbReference>
<dbReference type="STRING" id="441119.SAMN04488047_110124"/>
<comment type="catalytic activity">
    <reaction evidence="1 10">
        <text>2-phosphoglycolate + H2O = glycolate + phosphate</text>
        <dbReference type="Rhea" id="RHEA:14369"/>
        <dbReference type="ChEBI" id="CHEBI:15377"/>
        <dbReference type="ChEBI" id="CHEBI:29805"/>
        <dbReference type="ChEBI" id="CHEBI:43474"/>
        <dbReference type="ChEBI" id="CHEBI:58033"/>
        <dbReference type="EC" id="3.1.3.18"/>
    </reaction>
</comment>
<evidence type="ECO:0000256" key="5">
    <source>
        <dbReference type="ARBA" id="ARBA00013078"/>
    </source>
</evidence>
<comment type="function">
    <text evidence="10">Specifically catalyzes the dephosphorylation of 2-phosphoglycolate. Is involved in the dissimilation of the intracellular 2-phosphoglycolate formed during the DNA repair of 3'-phosphoglycolate ends, a major class of DNA lesions induced by oxidative stress.</text>
</comment>
<dbReference type="GO" id="GO:0008967">
    <property type="term" value="F:phosphoglycolate phosphatase activity"/>
    <property type="evidence" value="ECO:0007669"/>
    <property type="project" value="UniProtKB-UniRule"/>
</dbReference>
<dbReference type="InterPro" id="IPR037512">
    <property type="entry name" value="PGPase_prok"/>
</dbReference>
<dbReference type="SFLD" id="SFLDG01129">
    <property type="entry name" value="C1.5:_HAD__Beta-PGM__Phosphata"/>
    <property type="match status" value="1"/>
</dbReference>
<dbReference type="PANTHER" id="PTHR43434:SF1">
    <property type="entry name" value="PHOSPHOGLYCOLATE PHOSPHATASE"/>
    <property type="match status" value="1"/>
</dbReference>
<dbReference type="HAMAP" id="MF_00495">
    <property type="entry name" value="GPH_hydrolase_bact"/>
    <property type="match status" value="1"/>
</dbReference>
<feature type="binding site" evidence="10">
    <location>
        <position position="7"/>
    </location>
    <ligand>
        <name>Mg(2+)</name>
        <dbReference type="ChEBI" id="CHEBI:18420"/>
    </ligand>
</feature>
<dbReference type="GO" id="GO:0005829">
    <property type="term" value="C:cytosol"/>
    <property type="evidence" value="ECO:0007669"/>
    <property type="project" value="TreeGrafter"/>
</dbReference>
<dbReference type="GO" id="GO:0005975">
    <property type="term" value="P:carbohydrate metabolic process"/>
    <property type="evidence" value="ECO:0007669"/>
    <property type="project" value="InterPro"/>
</dbReference>
<evidence type="ECO:0000256" key="1">
    <source>
        <dbReference type="ARBA" id="ARBA00000830"/>
    </source>
</evidence>
<keyword evidence="12" id="KW-1185">Reference proteome</keyword>
<evidence type="ECO:0000256" key="4">
    <source>
        <dbReference type="ARBA" id="ARBA00006171"/>
    </source>
</evidence>
<dbReference type="Pfam" id="PF00702">
    <property type="entry name" value="Hydrolase"/>
    <property type="match status" value="1"/>
</dbReference>
<name>A0A1I5SA74_9RHOB</name>
<keyword evidence="9 10" id="KW-0119">Carbohydrate metabolism</keyword>
<gene>
    <name evidence="11" type="ORF">SAMN04488047_110124</name>
</gene>
<evidence type="ECO:0000256" key="10">
    <source>
        <dbReference type="HAMAP-Rule" id="MF_00495"/>
    </source>
</evidence>
<comment type="similarity">
    <text evidence="4 10">Belongs to the HAD-like hydrolase superfamily. CbbY/CbbZ/Gph/YieH family.</text>
</comment>
<dbReference type="Gene3D" id="3.40.50.1000">
    <property type="entry name" value="HAD superfamily/HAD-like"/>
    <property type="match status" value="1"/>
</dbReference>
<dbReference type="InterPro" id="IPR050155">
    <property type="entry name" value="HAD-like_hydrolase_sf"/>
</dbReference>
<evidence type="ECO:0000256" key="3">
    <source>
        <dbReference type="ARBA" id="ARBA00004818"/>
    </source>
</evidence>
<evidence type="ECO:0000313" key="12">
    <source>
        <dbReference type="Proteomes" id="UP000199356"/>
    </source>
</evidence>
<evidence type="ECO:0000256" key="9">
    <source>
        <dbReference type="ARBA" id="ARBA00023277"/>
    </source>
</evidence>
<evidence type="ECO:0000256" key="2">
    <source>
        <dbReference type="ARBA" id="ARBA00001946"/>
    </source>
</evidence>
<dbReference type="InterPro" id="IPR023214">
    <property type="entry name" value="HAD_sf"/>
</dbReference>
<dbReference type="RefSeq" id="WP_093422793.1">
    <property type="nucleotide sequence ID" value="NZ_FOXA01000010.1"/>
</dbReference>
<dbReference type="SUPFAM" id="SSF56784">
    <property type="entry name" value="HAD-like"/>
    <property type="match status" value="1"/>
</dbReference>
<dbReference type="Proteomes" id="UP000199356">
    <property type="component" value="Unassembled WGS sequence"/>
</dbReference>
<dbReference type="GO" id="GO:0046295">
    <property type="term" value="P:glycolate biosynthetic process"/>
    <property type="evidence" value="ECO:0007669"/>
    <property type="project" value="UniProtKB-UniRule"/>
</dbReference>
<dbReference type="NCBIfam" id="TIGR01549">
    <property type="entry name" value="HAD-SF-IA-v1"/>
    <property type="match status" value="1"/>
</dbReference>
<dbReference type="EMBL" id="FOXA01000010">
    <property type="protein sequence ID" value="SFP67613.1"/>
    <property type="molecule type" value="Genomic_DNA"/>
</dbReference>